<dbReference type="Pfam" id="PF08245">
    <property type="entry name" value="Mur_ligase_M"/>
    <property type="match status" value="1"/>
</dbReference>
<dbReference type="SUPFAM" id="SSF53623">
    <property type="entry name" value="MurD-like peptide ligases, catalytic domain"/>
    <property type="match status" value="1"/>
</dbReference>
<dbReference type="PANTHER" id="PTHR43445:SF3">
    <property type="entry name" value="UDP-N-ACETYLMURAMATE--L-ALANINE LIGASE"/>
    <property type="match status" value="1"/>
</dbReference>
<evidence type="ECO:0000256" key="12">
    <source>
        <dbReference type="ARBA" id="ARBA00023316"/>
    </source>
</evidence>
<dbReference type="InterPro" id="IPR036615">
    <property type="entry name" value="Mur_ligase_C_dom_sf"/>
</dbReference>
<dbReference type="GO" id="GO:0005737">
    <property type="term" value="C:cytoplasm"/>
    <property type="evidence" value="ECO:0007669"/>
    <property type="project" value="UniProtKB-SubCell"/>
</dbReference>
<dbReference type="GO" id="GO:0005524">
    <property type="term" value="F:ATP binding"/>
    <property type="evidence" value="ECO:0007669"/>
    <property type="project" value="UniProtKB-UniRule"/>
</dbReference>
<keyword evidence="4 14" id="KW-0963">Cytoplasm</keyword>
<evidence type="ECO:0000256" key="2">
    <source>
        <dbReference type="ARBA" id="ARBA00004752"/>
    </source>
</evidence>
<dbReference type="Pfam" id="PF01225">
    <property type="entry name" value="Mur_ligase"/>
    <property type="match status" value="1"/>
</dbReference>
<feature type="domain" description="Mur ligase central" evidence="17">
    <location>
        <begin position="110"/>
        <end position="288"/>
    </location>
</feature>
<keyword evidence="7 14" id="KW-0547">Nucleotide-binding</keyword>
<dbReference type="Pfam" id="PF02875">
    <property type="entry name" value="Mur_ligase_C"/>
    <property type="match status" value="1"/>
</dbReference>
<dbReference type="InterPro" id="IPR004101">
    <property type="entry name" value="Mur_ligase_C"/>
</dbReference>
<dbReference type="InterPro" id="IPR036565">
    <property type="entry name" value="Mur-like_cat_sf"/>
</dbReference>
<dbReference type="SUPFAM" id="SSF51984">
    <property type="entry name" value="MurCD N-terminal domain"/>
    <property type="match status" value="1"/>
</dbReference>
<dbReference type="SUPFAM" id="SSF53244">
    <property type="entry name" value="MurD-like peptide ligases, peptide-binding domain"/>
    <property type="match status" value="1"/>
</dbReference>
<keyword evidence="10 14" id="KW-0573">Peptidoglycan synthesis</keyword>
<comment type="similarity">
    <text evidence="14">Belongs to the MurCDEF family.</text>
</comment>
<dbReference type="GO" id="GO:0008360">
    <property type="term" value="P:regulation of cell shape"/>
    <property type="evidence" value="ECO:0007669"/>
    <property type="project" value="UniProtKB-KW"/>
</dbReference>
<comment type="function">
    <text evidence="14">Cell wall formation.</text>
</comment>
<evidence type="ECO:0000256" key="9">
    <source>
        <dbReference type="ARBA" id="ARBA00022960"/>
    </source>
</evidence>
<feature type="binding site" evidence="14">
    <location>
        <begin position="112"/>
        <end position="118"/>
    </location>
    <ligand>
        <name>ATP</name>
        <dbReference type="ChEBI" id="CHEBI:30616"/>
    </ligand>
</feature>
<dbReference type="PANTHER" id="PTHR43445">
    <property type="entry name" value="UDP-N-ACETYLMURAMATE--L-ALANINE LIGASE-RELATED"/>
    <property type="match status" value="1"/>
</dbReference>
<sequence length="464" mass="50004">MYKKQHVHFVGIGGIGMSGLARVLLTLGHSVSGSDLRQTELTRALERMGAVVYRGHAPEHVLGADVVVISSAVRADNPEVEAARVAQIPVIPRAEMLAGLMRLKKFGIAVAGAHGKTSTTSLVAAVLREGGLDPTVIIGGKVNGIGGNACWGRGDYLVAEADESDGSFLRLTPSIAVVTNIDREHLDHYRDLDHIRRSFAEFLDRLPFYGLAVLCADDPHVADLLPGGDRRVITYGTSEAADLRARDIRHEAGGVAFSAWWQEAELGSIRLRKPGLHNVRNALAALAVGIELEIPFEVIRQGLHGFTGVGRRFEHVGEVRGITVMDDYAHHPTEIRATLEAARACWPDRRLVVLFEPHRYTRTHALMDEFAGAFTGADLLFLTEIYPASEEPIVGVSGERLARRVRERHAGEVQFVPSCEALAEAAATRLRPGDVVFTLGAGGIGAVGQRLVEILGGKAQAAVP</sequence>
<comment type="caution">
    <text evidence="18">The sequence shown here is derived from an EMBL/GenBank/DDBJ whole genome shotgun (WGS) entry which is preliminary data.</text>
</comment>
<evidence type="ECO:0000259" key="15">
    <source>
        <dbReference type="Pfam" id="PF01225"/>
    </source>
</evidence>
<keyword evidence="9 14" id="KW-0133">Cell shape</keyword>
<feature type="domain" description="Mur ligase C-terminal" evidence="16">
    <location>
        <begin position="311"/>
        <end position="442"/>
    </location>
</feature>
<dbReference type="GO" id="GO:0051301">
    <property type="term" value="P:cell division"/>
    <property type="evidence" value="ECO:0007669"/>
    <property type="project" value="UniProtKB-KW"/>
</dbReference>
<dbReference type="GO" id="GO:0071555">
    <property type="term" value="P:cell wall organization"/>
    <property type="evidence" value="ECO:0007669"/>
    <property type="project" value="UniProtKB-KW"/>
</dbReference>
<dbReference type="NCBIfam" id="TIGR01082">
    <property type="entry name" value="murC"/>
    <property type="match status" value="1"/>
</dbReference>
<dbReference type="HAMAP" id="MF_00046">
    <property type="entry name" value="MurC"/>
    <property type="match status" value="1"/>
</dbReference>
<dbReference type="UniPathway" id="UPA00219"/>
<comment type="subcellular location">
    <subcellularLocation>
        <location evidence="1 14">Cytoplasm</location>
    </subcellularLocation>
</comment>
<keyword evidence="11 14" id="KW-0131">Cell cycle</keyword>
<dbReference type="AlphaFoldDB" id="A0A6N9TSH0"/>
<comment type="pathway">
    <text evidence="2 14">Cell wall biogenesis; peptidoglycan biosynthesis.</text>
</comment>
<reference evidence="18 19" key="1">
    <citation type="submission" date="2020-02" db="EMBL/GenBank/DDBJ databases">
        <title>Comparative genomics of sulfur disproportionating microorganisms.</title>
        <authorList>
            <person name="Ward L.M."/>
            <person name="Bertran E."/>
            <person name="Johnston D.T."/>
        </authorList>
    </citation>
    <scope>NUCLEOTIDE SEQUENCE [LARGE SCALE GENOMIC DNA]</scope>
    <source>
        <strain evidence="18 19">DSM 100025</strain>
    </source>
</reference>
<keyword evidence="12 14" id="KW-0961">Cell wall biogenesis/degradation</keyword>
<evidence type="ECO:0000256" key="6">
    <source>
        <dbReference type="ARBA" id="ARBA00022618"/>
    </source>
</evidence>
<evidence type="ECO:0000256" key="3">
    <source>
        <dbReference type="ARBA" id="ARBA00012211"/>
    </source>
</evidence>
<protein>
    <recommendedName>
        <fullName evidence="3 14">UDP-N-acetylmuramate--L-alanine ligase</fullName>
        <ecNumber evidence="3 14">6.3.2.8</ecNumber>
    </recommendedName>
    <alternativeName>
        <fullName evidence="14">UDP-N-acetylmuramoyl-L-alanine synthetase</fullName>
    </alternativeName>
</protein>
<comment type="catalytic activity">
    <reaction evidence="13 14">
        <text>UDP-N-acetyl-alpha-D-muramate + L-alanine + ATP = UDP-N-acetyl-alpha-D-muramoyl-L-alanine + ADP + phosphate + H(+)</text>
        <dbReference type="Rhea" id="RHEA:23372"/>
        <dbReference type="ChEBI" id="CHEBI:15378"/>
        <dbReference type="ChEBI" id="CHEBI:30616"/>
        <dbReference type="ChEBI" id="CHEBI:43474"/>
        <dbReference type="ChEBI" id="CHEBI:57972"/>
        <dbReference type="ChEBI" id="CHEBI:70757"/>
        <dbReference type="ChEBI" id="CHEBI:83898"/>
        <dbReference type="ChEBI" id="CHEBI:456216"/>
        <dbReference type="EC" id="6.3.2.8"/>
    </reaction>
</comment>
<dbReference type="RefSeq" id="WP_163299468.1">
    <property type="nucleotide sequence ID" value="NZ_JAAGRR010000155.1"/>
</dbReference>
<gene>
    <name evidence="14" type="primary">murC</name>
    <name evidence="18" type="ORF">G3N55_10925</name>
</gene>
<evidence type="ECO:0000256" key="13">
    <source>
        <dbReference type="ARBA" id="ARBA00047833"/>
    </source>
</evidence>
<dbReference type="Gene3D" id="3.40.1190.10">
    <property type="entry name" value="Mur-like, catalytic domain"/>
    <property type="match status" value="1"/>
</dbReference>
<evidence type="ECO:0000256" key="10">
    <source>
        <dbReference type="ARBA" id="ARBA00022984"/>
    </source>
</evidence>
<evidence type="ECO:0000256" key="5">
    <source>
        <dbReference type="ARBA" id="ARBA00022598"/>
    </source>
</evidence>
<evidence type="ECO:0000256" key="11">
    <source>
        <dbReference type="ARBA" id="ARBA00023306"/>
    </source>
</evidence>
<feature type="domain" description="Mur ligase N-terminal catalytic" evidence="15">
    <location>
        <begin position="6"/>
        <end position="104"/>
    </location>
</feature>
<keyword evidence="5 14" id="KW-0436">Ligase</keyword>
<evidence type="ECO:0000256" key="14">
    <source>
        <dbReference type="HAMAP-Rule" id="MF_00046"/>
    </source>
</evidence>
<accession>A0A6N9TSH0</accession>
<keyword evidence="8 14" id="KW-0067">ATP-binding</keyword>
<dbReference type="Gene3D" id="3.40.50.720">
    <property type="entry name" value="NAD(P)-binding Rossmann-like Domain"/>
    <property type="match status" value="1"/>
</dbReference>
<dbReference type="Gene3D" id="3.90.190.20">
    <property type="entry name" value="Mur ligase, C-terminal domain"/>
    <property type="match status" value="1"/>
</dbReference>
<evidence type="ECO:0000256" key="1">
    <source>
        <dbReference type="ARBA" id="ARBA00004496"/>
    </source>
</evidence>
<dbReference type="GO" id="GO:0009252">
    <property type="term" value="P:peptidoglycan biosynthetic process"/>
    <property type="evidence" value="ECO:0007669"/>
    <property type="project" value="UniProtKB-UniRule"/>
</dbReference>
<dbReference type="InterPro" id="IPR013221">
    <property type="entry name" value="Mur_ligase_cen"/>
</dbReference>
<keyword evidence="19" id="KW-1185">Reference proteome</keyword>
<evidence type="ECO:0000313" key="18">
    <source>
        <dbReference type="EMBL" id="NDY43350.1"/>
    </source>
</evidence>
<evidence type="ECO:0000256" key="4">
    <source>
        <dbReference type="ARBA" id="ARBA00022490"/>
    </source>
</evidence>
<dbReference type="EMBL" id="JAAGRR010000155">
    <property type="protein sequence ID" value="NDY43350.1"/>
    <property type="molecule type" value="Genomic_DNA"/>
</dbReference>
<keyword evidence="6 14" id="KW-0132">Cell division</keyword>
<organism evidence="18 19">
    <name type="scientific">Dissulfurirhabdus thermomarina</name>
    <dbReference type="NCBI Taxonomy" id="1765737"/>
    <lineage>
        <taxon>Bacteria</taxon>
        <taxon>Deltaproteobacteria</taxon>
        <taxon>Dissulfurirhabdaceae</taxon>
        <taxon>Dissulfurirhabdus</taxon>
    </lineage>
</organism>
<dbReference type="EC" id="6.3.2.8" evidence="3 14"/>
<evidence type="ECO:0000256" key="7">
    <source>
        <dbReference type="ARBA" id="ARBA00022741"/>
    </source>
</evidence>
<evidence type="ECO:0000259" key="17">
    <source>
        <dbReference type="Pfam" id="PF08245"/>
    </source>
</evidence>
<proteinExistence type="inferred from homology"/>
<evidence type="ECO:0000313" key="19">
    <source>
        <dbReference type="Proteomes" id="UP000469346"/>
    </source>
</evidence>
<dbReference type="InterPro" id="IPR000713">
    <property type="entry name" value="Mur_ligase_N"/>
</dbReference>
<dbReference type="Proteomes" id="UP000469346">
    <property type="component" value="Unassembled WGS sequence"/>
</dbReference>
<dbReference type="InterPro" id="IPR005758">
    <property type="entry name" value="UDP-N-AcMur_Ala_ligase_MurC"/>
</dbReference>
<name>A0A6N9TSH0_DISTH</name>
<evidence type="ECO:0000259" key="16">
    <source>
        <dbReference type="Pfam" id="PF02875"/>
    </source>
</evidence>
<dbReference type="InterPro" id="IPR050061">
    <property type="entry name" value="MurCDEF_pg_biosynth"/>
</dbReference>
<dbReference type="GO" id="GO:0008763">
    <property type="term" value="F:UDP-N-acetylmuramate-L-alanine ligase activity"/>
    <property type="evidence" value="ECO:0007669"/>
    <property type="project" value="UniProtKB-UniRule"/>
</dbReference>
<evidence type="ECO:0000256" key="8">
    <source>
        <dbReference type="ARBA" id="ARBA00022840"/>
    </source>
</evidence>